<keyword evidence="9" id="KW-0862">Zinc</keyword>
<dbReference type="RefSeq" id="WP_107728079.1">
    <property type="nucleotide sequence ID" value="NZ_PZZP01000002.1"/>
</dbReference>
<evidence type="ECO:0000256" key="5">
    <source>
        <dbReference type="ARBA" id="ARBA00022679"/>
    </source>
</evidence>
<comment type="subunit">
    <text evidence="9">Homotetramer.</text>
</comment>
<reference evidence="14 15" key="1">
    <citation type="submission" date="2018-04" db="EMBL/GenBank/DDBJ databases">
        <title>Genomic Encyclopedia of Archaeal and Bacterial Type Strains, Phase II (KMG-II): from individual species to whole genera.</title>
        <authorList>
            <person name="Goeker M."/>
        </authorList>
    </citation>
    <scope>NUCLEOTIDE SEQUENCE [LARGE SCALE GENOMIC DNA]</scope>
    <source>
        <strain evidence="14 15">DSM 45169</strain>
    </source>
</reference>
<keyword evidence="5 9" id="KW-0808">Transferase</keyword>
<dbReference type="Gene3D" id="3.40.50.300">
    <property type="entry name" value="P-loop containing nucleotide triphosphate hydrolases"/>
    <property type="match status" value="1"/>
</dbReference>
<dbReference type="GO" id="GO:0005829">
    <property type="term" value="C:cytosol"/>
    <property type="evidence" value="ECO:0007669"/>
    <property type="project" value="TreeGrafter"/>
</dbReference>
<evidence type="ECO:0000313" key="14">
    <source>
        <dbReference type="EMBL" id="PTM56776.1"/>
    </source>
</evidence>
<evidence type="ECO:0000256" key="6">
    <source>
        <dbReference type="ARBA" id="ARBA00022741"/>
    </source>
</evidence>
<dbReference type="PROSITE" id="PS00603">
    <property type="entry name" value="TK_CELLULAR_TYPE"/>
    <property type="match status" value="1"/>
</dbReference>
<protein>
    <recommendedName>
        <fullName evidence="2 9">Thymidine kinase</fullName>
        <ecNumber evidence="2 9">2.7.1.21</ecNumber>
    </recommendedName>
</protein>
<organism evidence="14 15">
    <name type="scientific">Desmospora activa DSM 45169</name>
    <dbReference type="NCBI Taxonomy" id="1121389"/>
    <lineage>
        <taxon>Bacteria</taxon>
        <taxon>Bacillati</taxon>
        <taxon>Bacillota</taxon>
        <taxon>Bacilli</taxon>
        <taxon>Bacillales</taxon>
        <taxon>Thermoactinomycetaceae</taxon>
        <taxon>Desmospora</taxon>
    </lineage>
</organism>
<keyword evidence="6 9" id="KW-0547">Nucleotide-binding</keyword>
<evidence type="ECO:0000256" key="12">
    <source>
        <dbReference type="RuleBase" id="RU000544"/>
    </source>
</evidence>
<evidence type="ECO:0000256" key="3">
    <source>
        <dbReference type="ARBA" id="ARBA00022490"/>
    </source>
</evidence>
<evidence type="ECO:0000256" key="9">
    <source>
        <dbReference type="HAMAP-Rule" id="MF_00124"/>
    </source>
</evidence>
<feature type="binding site" evidence="9">
    <location>
        <begin position="15"/>
        <end position="22"/>
    </location>
    <ligand>
        <name>ATP</name>
        <dbReference type="ChEBI" id="CHEBI:30616"/>
    </ligand>
</feature>
<feature type="binding site" evidence="9">
    <location>
        <position position="148"/>
    </location>
    <ligand>
        <name>Zn(2+)</name>
        <dbReference type="ChEBI" id="CHEBI:29105"/>
    </ligand>
</feature>
<dbReference type="GO" id="GO:0008270">
    <property type="term" value="F:zinc ion binding"/>
    <property type="evidence" value="ECO:0007669"/>
    <property type="project" value="UniProtKB-UniRule"/>
</dbReference>
<dbReference type="InterPro" id="IPR020633">
    <property type="entry name" value="Thymidine_kinase_CS"/>
</dbReference>
<dbReference type="PANTHER" id="PTHR11441:SF0">
    <property type="entry name" value="THYMIDINE KINASE, CYTOSOLIC"/>
    <property type="match status" value="1"/>
</dbReference>
<dbReference type="Pfam" id="PF00265">
    <property type="entry name" value="TK"/>
    <property type="match status" value="1"/>
</dbReference>
<dbReference type="NCBIfam" id="NF003296">
    <property type="entry name" value="PRK04296.1-1"/>
    <property type="match status" value="1"/>
</dbReference>
<dbReference type="HAMAP" id="MF_00124">
    <property type="entry name" value="Thymidine_kinase"/>
    <property type="match status" value="1"/>
</dbReference>
<feature type="binding site" evidence="9">
    <location>
        <begin position="88"/>
        <end position="91"/>
    </location>
    <ligand>
        <name>ATP</name>
        <dbReference type="ChEBI" id="CHEBI:30616"/>
    </ligand>
</feature>
<dbReference type="PANTHER" id="PTHR11441">
    <property type="entry name" value="THYMIDINE KINASE"/>
    <property type="match status" value="1"/>
</dbReference>
<gene>
    <name evidence="9" type="primary">tdk</name>
    <name evidence="14" type="ORF">C8J48_3101</name>
</gene>
<evidence type="ECO:0000256" key="7">
    <source>
        <dbReference type="ARBA" id="ARBA00022777"/>
    </source>
</evidence>
<keyword evidence="8 9" id="KW-0067">ATP-binding</keyword>
<dbReference type="EMBL" id="PZZP01000002">
    <property type="protein sequence ID" value="PTM56776.1"/>
    <property type="molecule type" value="Genomic_DNA"/>
</dbReference>
<dbReference type="GO" id="GO:0046104">
    <property type="term" value="P:thymidine metabolic process"/>
    <property type="evidence" value="ECO:0007669"/>
    <property type="project" value="TreeGrafter"/>
</dbReference>
<evidence type="ECO:0000313" key="15">
    <source>
        <dbReference type="Proteomes" id="UP000241639"/>
    </source>
</evidence>
<dbReference type="SUPFAM" id="SSF52540">
    <property type="entry name" value="P-loop containing nucleoside triphosphate hydrolases"/>
    <property type="match status" value="1"/>
</dbReference>
<evidence type="ECO:0000256" key="11">
    <source>
        <dbReference type="PIRSR" id="PIRSR035805-2"/>
    </source>
</evidence>
<proteinExistence type="inferred from homology"/>
<dbReference type="AlphaFoldDB" id="A0A2T4Z4H5"/>
<comment type="catalytic activity">
    <reaction evidence="9 12">
        <text>thymidine + ATP = dTMP + ADP + H(+)</text>
        <dbReference type="Rhea" id="RHEA:19129"/>
        <dbReference type="ChEBI" id="CHEBI:15378"/>
        <dbReference type="ChEBI" id="CHEBI:17748"/>
        <dbReference type="ChEBI" id="CHEBI:30616"/>
        <dbReference type="ChEBI" id="CHEBI:63528"/>
        <dbReference type="ChEBI" id="CHEBI:456216"/>
        <dbReference type="EC" id="2.7.1.21"/>
    </reaction>
</comment>
<keyword evidence="9" id="KW-0479">Metal-binding</keyword>
<comment type="caution">
    <text evidence="14">The sequence shown here is derived from an EMBL/GenBank/DDBJ whole genome shotgun (WGS) entry which is preliminary data.</text>
</comment>
<evidence type="ECO:0000256" key="2">
    <source>
        <dbReference type="ARBA" id="ARBA00012118"/>
    </source>
</evidence>
<evidence type="ECO:0000256" key="8">
    <source>
        <dbReference type="ARBA" id="ARBA00022840"/>
    </source>
</evidence>
<keyword evidence="7 9" id="KW-0418">Kinase</keyword>
<dbReference type="Gene3D" id="3.30.60.20">
    <property type="match status" value="1"/>
</dbReference>
<dbReference type="InterPro" id="IPR001267">
    <property type="entry name" value="Thymidine_kinase"/>
</dbReference>
<feature type="binding site" evidence="11">
    <location>
        <begin position="171"/>
        <end position="174"/>
    </location>
    <ligand>
        <name>substrate</name>
    </ligand>
</feature>
<accession>A0A2T4Z4H5</accession>
<sequence length="202" mass="22505">MNPMHRDGWIEVICGGMFSGKSEELIRRIRRARIAKQEVMVFKPRIDDRYRQGAITSHNGIHTEATAIDHATEIMDIVKSGIDVVAVDEVQFLDDSVVEVAQHLANRGLRVICAGLDQDFRGRPFGPTPVLLAVAEYVTKLHAICLRCGGAASRTQRLIDGRAAAEDEPIIQVGAHEQYEARCRHCHEVPQRETLPQSFSPS</sequence>
<dbReference type="GO" id="GO:0071897">
    <property type="term" value="P:DNA biosynthetic process"/>
    <property type="evidence" value="ECO:0007669"/>
    <property type="project" value="UniProtKB-KW"/>
</dbReference>
<dbReference type="SUPFAM" id="SSF57716">
    <property type="entry name" value="Glucocorticoid receptor-like (DNA-binding domain)"/>
    <property type="match status" value="1"/>
</dbReference>
<dbReference type="GO" id="GO:0004797">
    <property type="term" value="F:thymidine kinase activity"/>
    <property type="evidence" value="ECO:0007669"/>
    <property type="project" value="UniProtKB-UniRule"/>
</dbReference>
<comment type="similarity">
    <text evidence="1 9 13">Belongs to the thymidine kinase family.</text>
</comment>
<evidence type="ECO:0000256" key="1">
    <source>
        <dbReference type="ARBA" id="ARBA00007587"/>
    </source>
</evidence>
<comment type="subcellular location">
    <subcellularLocation>
        <location evidence="9">Cytoplasm</location>
    </subcellularLocation>
</comment>
<evidence type="ECO:0000256" key="4">
    <source>
        <dbReference type="ARBA" id="ARBA00022634"/>
    </source>
</evidence>
<evidence type="ECO:0000256" key="13">
    <source>
        <dbReference type="RuleBase" id="RU004165"/>
    </source>
</evidence>
<feature type="active site" description="Proton acceptor" evidence="9 10">
    <location>
        <position position="89"/>
    </location>
</feature>
<dbReference type="PIRSF" id="PIRSF035805">
    <property type="entry name" value="TK_cell"/>
    <property type="match status" value="1"/>
</dbReference>
<dbReference type="EC" id="2.7.1.21" evidence="2 9"/>
<dbReference type="FunFam" id="3.40.50.300:FF:000384">
    <property type="entry name" value="Thymidine kinase"/>
    <property type="match status" value="1"/>
</dbReference>
<keyword evidence="15" id="KW-1185">Reference proteome</keyword>
<dbReference type="GO" id="GO:0005524">
    <property type="term" value="F:ATP binding"/>
    <property type="evidence" value="ECO:0007669"/>
    <property type="project" value="UniProtKB-UniRule"/>
</dbReference>
<feature type="binding site" evidence="11">
    <location>
        <position position="179"/>
    </location>
    <ligand>
        <name>substrate</name>
    </ligand>
</feature>
<feature type="binding site" evidence="9">
    <location>
        <position position="145"/>
    </location>
    <ligand>
        <name>Zn(2+)</name>
        <dbReference type="ChEBI" id="CHEBI:29105"/>
    </ligand>
</feature>
<feature type="binding site" evidence="9">
    <location>
        <position position="183"/>
    </location>
    <ligand>
        <name>Zn(2+)</name>
        <dbReference type="ChEBI" id="CHEBI:29105"/>
    </ligand>
</feature>
<dbReference type="InterPro" id="IPR027417">
    <property type="entry name" value="P-loop_NTPase"/>
</dbReference>
<keyword evidence="3 9" id="KW-0963">Cytoplasm</keyword>
<evidence type="ECO:0000256" key="10">
    <source>
        <dbReference type="PIRSR" id="PIRSR035805-1"/>
    </source>
</evidence>
<dbReference type="OrthoDB" id="9781579at2"/>
<keyword evidence="4 9" id="KW-0237">DNA synthesis</keyword>
<feature type="binding site" evidence="9">
    <location>
        <position position="186"/>
    </location>
    <ligand>
        <name>Zn(2+)</name>
        <dbReference type="ChEBI" id="CHEBI:29105"/>
    </ligand>
</feature>
<name>A0A2T4Z4H5_9BACL</name>
<dbReference type="Proteomes" id="UP000241639">
    <property type="component" value="Unassembled WGS sequence"/>
</dbReference>